<feature type="domain" description="DUF4376" evidence="1">
    <location>
        <begin position="86"/>
        <end position="198"/>
    </location>
</feature>
<dbReference type="STRING" id="439228.SAMN06295920_103330"/>
<dbReference type="AlphaFoldDB" id="A0A1T5BWC5"/>
<accession>A0A1T5BWC5</accession>
<dbReference type="InterPro" id="IPR025484">
    <property type="entry name" value="DUF4376"/>
</dbReference>
<organism evidence="2 3">
    <name type="scientific">Rhizorhabdus histidinilytica</name>
    <dbReference type="NCBI Taxonomy" id="439228"/>
    <lineage>
        <taxon>Bacteria</taxon>
        <taxon>Pseudomonadati</taxon>
        <taxon>Pseudomonadota</taxon>
        <taxon>Alphaproteobacteria</taxon>
        <taxon>Sphingomonadales</taxon>
        <taxon>Sphingomonadaceae</taxon>
        <taxon>Rhizorhabdus</taxon>
    </lineage>
</organism>
<dbReference type="RefSeq" id="WP_079647665.1">
    <property type="nucleotide sequence ID" value="NZ_FUYM01000003.1"/>
</dbReference>
<protein>
    <recommendedName>
        <fullName evidence="1">DUF4376 domain-containing protein</fullName>
    </recommendedName>
</protein>
<proteinExistence type="predicted"/>
<dbReference type="OrthoDB" id="7585645at2"/>
<dbReference type="EMBL" id="FUYM01000003">
    <property type="protein sequence ID" value="SKB51424.1"/>
    <property type="molecule type" value="Genomic_DNA"/>
</dbReference>
<dbReference type="Pfam" id="PF14301">
    <property type="entry name" value="DUF4376"/>
    <property type="match status" value="1"/>
</dbReference>
<gene>
    <name evidence="2" type="ORF">SAMN06295920_103330</name>
</gene>
<reference evidence="3" key="1">
    <citation type="submission" date="2017-02" db="EMBL/GenBank/DDBJ databases">
        <authorList>
            <person name="Varghese N."/>
            <person name="Submissions S."/>
        </authorList>
    </citation>
    <scope>NUCLEOTIDE SEQUENCE [LARGE SCALE GENOMIC DNA]</scope>
    <source>
        <strain evidence="3">UM2</strain>
    </source>
</reference>
<dbReference type="Proteomes" id="UP000189818">
    <property type="component" value="Unassembled WGS sequence"/>
</dbReference>
<keyword evidence="3" id="KW-1185">Reference proteome</keyword>
<evidence type="ECO:0000313" key="2">
    <source>
        <dbReference type="EMBL" id="SKB51424.1"/>
    </source>
</evidence>
<evidence type="ECO:0000259" key="1">
    <source>
        <dbReference type="Pfam" id="PF14301"/>
    </source>
</evidence>
<sequence length="205" mass="22050">MRYAHKDATGWHEIDGSFTIGEGLDMIQFAAGWPDQVTADMRAEVGLVEIVEPEAPAEHVRVLGSSLAGTSVPHRIWLTEPLPIEEARAIVWARAKDIRQRRAEGGCATMLGRVDTDPNSQSKITGYATDALAALASDEPFIVGFTMADDMVVTHDARAMIAMHRAVQKHLNACQEAAAAIRDAIQAADTAEAVFAVDIEAGYPA</sequence>
<name>A0A1T5BWC5_9SPHN</name>
<evidence type="ECO:0000313" key="3">
    <source>
        <dbReference type="Proteomes" id="UP000189818"/>
    </source>
</evidence>